<proteinExistence type="inferred from homology"/>
<protein>
    <submittedName>
        <fullName evidence="5">Glutathione-dependent formaldehyde-activating GFA</fullName>
    </submittedName>
</protein>
<evidence type="ECO:0000313" key="6">
    <source>
        <dbReference type="Proteomes" id="UP000218287"/>
    </source>
</evidence>
<dbReference type="Gene3D" id="3.90.1590.10">
    <property type="entry name" value="glutathione-dependent formaldehyde- activating enzyme (gfa)"/>
    <property type="match status" value="1"/>
</dbReference>
<keyword evidence="3" id="KW-0862">Zinc</keyword>
<sequence>MGDSGGTIIREFCPECGSPIFTRAPAKPQFVWIKAGSLDNPMCIKPGHQIWTDSAVPWAYIAADLPSFRQNRYV</sequence>
<evidence type="ECO:0000256" key="1">
    <source>
        <dbReference type="ARBA" id="ARBA00005495"/>
    </source>
</evidence>
<organism evidence="5 6">
    <name type="scientific">Anabaenopsis circularis NIES-21</name>
    <dbReference type="NCBI Taxonomy" id="1085406"/>
    <lineage>
        <taxon>Bacteria</taxon>
        <taxon>Bacillati</taxon>
        <taxon>Cyanobacteriota</taxon>
        <taxon>Cyanophyceae</taxon>
        <taxon>Nostocales</taxon>
        <taxon>Nodulariaceae</taxon>
        <taxon>Anabaenopsis</taxon>
    </lineage>
</organism>
<dbReference type="EMBL" id="AP018174">
    <property type="protein sequence ID" value="BAY18044.1"/>
    <property type="molecule type" value="Genomic_DNA"/>
</dbReference>
<evidence type="ECO:0000256" key="2">
    <source>
        <dbReference type="ARBA" id="ARBA00022723"/>
    </source>
</evidence>
<keyword evidence="2" id="KW-0479">Metal-binding</keyword>
<dbReference type="InterPro" id="IPR011057">
    <property type="entry name" value="Mss4-like_sf"/>
</dbReference>
<keyword evidence="6" id="KW-1185">Reference proteome</keyword>
<dbReference type="Proteomes" id="UP000218287">
    <property type="component" value="Chromosome"/>
</dbReference>
<dbReference type="AlphaFoldDB" id="A0A1Z4GKL7"/>
<gene>
    <name evidence="5" type="ORF">NIES21_38870</name>
</gene>
<dbReference type="SUPFAM" id="SSF51316">
    <property type="entry name" value="Mss4-like"/>
    <property type="match status" value="1"/>
</dbReference>
<dbReference type="Pfam" id="PF04828">
    <property type="entry name" value="GFA"/>
    <property type="match status" value="1"/>
</dbReference>
<dbReference type="GO" id="GO:0016846">
    <property type="term" value="F:carbon-sulfur lyase activity"/>
    <property type="evidence" value="ECO:0007669"/>
    <property type="project" value="InterPro"/>
</dbReference>
<evidence type="ECO:0000259" key="4">
    <source>
        <dbReference type="Pfam" id="PF04828"/>
    </source>
</evidence>
<dbReference type="GO" id="GO:0046872">
    <property type="term" value="F:metal ion binding"/>
    <property type="evidence" value="ECO:0007669"/>
    <property type="project" value="UniProtKB-KW"/>
</dbReference>
<dbReference type="InterPro" id="IPR006913">
    <property type="entry name" value="CENP-V/GFA"/>
</dbReference>
<feature type="domain" description="CENP-V/GFA" evidence="4">
    <location>
        <begin position="3"/>
        <end position="53"/>
    </location>
</feature>
<name>A0A1Z4GKL7_9CYAN</name>
<evidence type="ECO:0000256" key="3">
    <source>
        <dbReference type="ARBA" id="ARBA00022833"/>
    </source>
</evidence>
<accession>A0A1Z4GKL7</accession>
<comment type="similarity">
    <text evidence="1">Belongs to the Gfa family.</text>
</comment>
<reference evidence="5 6" key="1">
    <citation type="submission" date="2017-06" db="EMBL/GenBank/DDBJ databases">
        <title>Genome sequencing of cyanobaciteial culture collection at National Institute for Environmental Studies (NIES).</title>
        <authorList>
            <person name="Hirose Y."/>
            <person name="Shimura Y."/>
            <person name="Fujisawa T."/>
            <person name="Nakamura Y."/>
            <person name="Kawachi M."/>
        </authorList>
    </citation>
    <scope>NUCLEOTIDE SEQUENCE [LARGE SCALE GENOMIC DNA]</scope>
    <source>
        <strain evidence="5 6">NIES-21</strain>
    </source>
</reference>
<evidence type="ECO:0000313" key="5">
    <source>
        <dbReference type="EMBL" id="BAY18044.1"/>
    </source>
</evidence>